<dbReference type="InterPro" id="IPR011335">
    <property type="entry name" value="Restrct_endonuc-II-like"/>
</dbReference>
<dbReference type="Gene3D" id="3.40.640.10">
    <property type="entry name" value="Type I PLP-dependent aspartate aminotransferase-like (Major domain)"/>
    <property type="match status" value="1"/>
</dbReference>
<evidence type="ECO:0000313" key="2">
    <source>
        <dbReference type="EMBL" id="AFZ49086.1"/>
    </source>
</evidence>
<reference evidence="2" key="1">
    <citation type="submission" date="2012-04" db="EMBL/GenBank/DDBJ databases">
        <title>Finished genome of Dactylococcopsis salina PCC 8305.</title>
        <authorList>
            <consortium name="US DOE Joint Genome Institute"/>
            <person name="Gugger M."/>
            <person name="Coursin T."/>
            <person name="Rippka R."/>
            <person name="Tandeau De Marsac N."/>
            <person name="Huntemann M."/>
            <person name="Wei C.-L."/>
            <person name="Han J."/>
            <person name="Detter J.C."/>
            <person name="Han C."/>
            <person name="Tapia R."/>
            <person name="Daligault H."/>
            <person name="Chen A."/>
            <person name="Krypides N."/>
            <person name="Mavromatis K."/>
            <person name="Markowitz V."/>
            <person name="Szeto E."/>
            <person name="Ivanova N."/>
            <person name="Ovchinnikova G."/>
            <person name="Pagani I."/>
            <person name="Pati A."/>
            <person name="Goodwin L."/>
            <person name="Peters L."/>
            <person name="Pitluck S."/>
            <person name="Woyke T."/>
            <person name="Kerfeld C."/>
        </authorList>
    </citation>
    <scope>NUCLEOTIDE SEQUENCE [LARGE SCALE GENOMIC DNA]</scope>
    <source>
        <strain evidence="2">PCC 8305</strain>
    </source>
</reference>
<evidence type="ECO:0000259" key="1">
    <source>
        <dbReference type="Pfam" id="PF05685"/>
    </source>
</evidence>
<dbReference type="InterPro" id="IPR015424">
    <property type="entry name" value="PyrdxlP-dep_Trfase"/>
</dbReference>
<dbReference type="HOGENOM" id="CLU_076312_3_0_3"/>
<dbReference type="AlphaFoldDB" id="K9YQ84"/>
<dbReference type="SUPFAM" id="SSF52980">
    <property type="entry name" value="Restriction endonuclease-like"/>
    <property type="match status" value="1"/>
</dbReference>
<proteinExistence type="predicted"/>
<dbReference type="RefSeq" id="WP_015228099.1">
    <property type="nucleotide sequence ID" value="NC_019780.1"/>
</dbReference>
<dbReference type="PANTHER" id="PTHR34107:SF7">
    <property type="entry name" value="SLR2092 PROTEIN"/>
    <property type="match status" value="1"/>
</dbReference>
<gene>
    <name evidence="2" type="ORF">Dacsa_0282</name>
</gene>
<dbReference type="STRING" id="13035.Dacsa_0282"/>
<dbReference type="Proteomes" id="UP000010482">
    <property type="component" value="Chromosome"/>
</dbReference>
<dbReference type="InterPro" id="IPR000653">
    <property type="entry name" value="DegT/StrS_aminotransferase"/>
</dbReference>
<dbReference type="InterPro" id="IPR015421">
    <property type="entry name" value="PyrdxlP-dep_Trfase_major"/>
</dbReference>
<dbReference type="InterPro" id="IPR008538">
    <property type="entry name" value="Uma2"/>
</dbReference>
<evidence type="ECO:0000313" key="3">
    <source>
        <dbReference type="Proteomes" id="UP000010482"/>
    </source>
</evidence>
<dbReference type="PANTHER" id="PTHR34107">
    <property type="entry name" value="SLL0198 PROTEIN-RELATED"/>
    <property type="match status" value="1"/>
</dbReference>
<feature type="domain" description="Putative restriction endonuclease" evidence="1">
    <location>
        <begin position="76"/>
        <end position="246"/>
    </location>
</feature>
<sequence length="250" mass="28223">MGKLELKFVQEAFETNWIAPVGPHVNAFEAEFCQTVGSSYAAALSSGTARRTTNHFGLNMTVLILQTHPALDMTEEQFFQFCQINPNYRIERNAQGELLVMSPTGSETGHHNAKLTQQLGNWSDEDGTGIDFDSSAGFKLPNGAERSPDASWVKLEKWQAIPPQQRQRFAPLCPDFVVELRSPSDNLQPLQEKMEEYIQNGAALGWLIDRKNRRVYIYRPQTPVECWQSPETLQGDPLLPGFVLQLAKIW</sequence>
<dbReference type="EMBL" id="CP003944">
    <property type="protein sequence ID" value="AFZ49086.1"/>
    <property type="molecule type" value="Genomic_DNA"/>
</dbReference>
<dbReference type="KEGG" id="dsl:Dacsa_0282"/>
<name>K9YQ84_DACS8</name>
<accession>K9YQ84</accession>
<dbReference type="Pfam" id="PF01041">
    <property type="entry name" value="DegT_DnrJ_EryC1"/>
    <property type="match status" value="1"/>
</dbReference>
<keyword evidence="3" id="KW-1185">Reference proteome</keyword>
<dbReference type="InterPro" id="IPR012296">
    <property type="entry name" value="Nuclease_put_TT1808"/>
</dbReference>
<dbReference type="Gene3D" id="3.90.1570.10">
    <property type="entry name" value="tt1808, chain A"/>
    <property type="match status" value="1"/>
</dbReference>
<dbReference type="Pfam" id="PF05685">
    <property type="entry name" value="Uma2"/>
    <property type="match status" value="1"/>
</dbReference>
<dbReference type="CDD" id="cd06260">
    <property type="entry name" value="DUF820-like"/>
    <property type="match status" value="1"/>
</dbReference>
<dbReference type="PATRIC" id="fig|13035.3.peg.324"/>
<dbReference type="eggNOG" id="COG0399">
    <property type="taxonomic scope" value="Bacteria"/>
</dbReference>
<protein>
    <recommendedName>
        <fullName evidence="1">Putative restriction endonuclease domain-containing protein</fullName>
    </recommendedName>
</protein>
<dbReference type="SUPFAM" id="SSF53383">
    <property type="entry name" value="PLP-dependent transferases"/>
    <property type="match status" value="1"/>
</dbReference>
<organism evidence="2 3">
    <name type="scientific">Dactylococcopsis salina (strain PCC 8305)</name>
    <name type="common">Myxobactron salinum</name>
    <dbReference type="NCBI Taxonomy" id="13035"/>
    <lineage>
        <taxon>Bacteria</taxon>
        <taxon>Bacillati</taxon>
        <taxon>Cyanobacteriota</taxon>
        <taxon>Cyanophyceae</taxon>
        <taxon>Nodosilineales</taxon>
        <taxon>Cymatolegaceae</taxon>
        <taxon>Dactylococcopsis</taxon>
    </lineage>
</organism>
<dbReference type="OrthoDB" id="513575at2"/>
<dbReference type="eggNOG" id="COG4636">
    <property type="taxonomic scope" value="Bacteria"/>
</dbReference>